<dbReference type="InterPro" id="IPR011040">
    <property type="entry name" value="Sialidase"/>
</dbReference>
<dbReference type="Proteomes" id="UP000326354">
    <property type="component" value="Chromosome"/>
</dbReference>
<dbReference type="RefSeq" id="WP_151967934.1">
    <property type="nucleotide sequence ID" value="NZ_AP019860.1"/>
</dbReference>
<dbReference type="SUPFAM" id="SSF50939">
    <property type="entry name" value="Sialidases"/>
    <property type="match status" value="1"/>
</dbReference>
<gene>
    <name evidence="2" type="ORF">UABAM_02102</name>
</gene>
<organism evidence="2 3">
    <name type="scientific">Uabimicrobium amorphum</name>
    <dbReference type="NCBI Taxonomy" id="2596890"/>
    <lineage>
        <taxon>Bacteria</taxon>
        <taxon>Pseudomonadati</taxon>
        <taxon>Planctomycetota</taxon>
        <taxon>Candidatus Uabimicrobiia</taxon>
        <taxon>Candidatus Uabimicrobiales</taxon>
        <taxon>Candidatus Uabimicrobiaceae</taxon>
        <taxon>Candidatus Uabimicrobium</taxon>
    </lineage>
</organism>
<name>A0A5S9IKW0_UABAM</name>
<dbReference type="AlphaFoldDB" id="A0A5S9IKW0"/>
<sequence length="309" mass="35015">MIAKTCIYETTDFCHAPTIVEYKPNQLACAWFAGKYEGHRESVIYFARHQNWSCRTAVISAQQTQKTPCWNPVLFSYNENILLFYKLGIMPSRWRGALTTSSDEGQNWSCPQNLPIGYIGPVKNKPLLLEKDIIMCGSSIESPAWQVHMEFFAKNSWRKTPPINETSLFLIQPTIVQCSSGKILALFRSGHGFIYASHSNDRGESWSSPTPTPLPNPNSGIDAVCLDNGKIVIVYNHSQQHRFPLNIAVSDDEGISWKTILQLEHEPHKVGYSYPSIIQSADKKIHIVYSWKCQKINYAVLDPSSLNFE</sequence>
<evidence type="ECO:0000313" key="2">
    <source>
        <dbReference type="EMBL" id="BBM83748.1"/>
    </source>
</evidence>
<keyword evidence="3" id="KW-1185">Reference proteome</keyword>
<dbReference type="Pfam" id="PF13088">
    <property type="entry name" value="BNR_2"/>
    <property type="match status" value="1"/>
</dbReference>
<dbReference type="OrthoDB" id="41724at2"/>
<dbReference type="CDD" id="cd15482">
    <property type="entry name" value="Sialidase_non-viral"/>
    <property type="match status" value="1"/>
</dbReference>
<reference evidence="2 3" key="1">
    <citation type="submission" date="2019-08" db="EMBL/GenBank/DDBJ databases">
        <title>Complete genome sequence of Candidatus Uab amorphum.</title>
        <authorList>
            <person name="Shiratori T."/>
            <person name="Suzuki S."/>
            <person name="Kakizawa Y."/>
            <person name="Ishida K."/>
        </authorList>
    </citation>
    <scope>NUCLEOTIDE SEQUENCE [LARGE SCALE GENOMIC DNA]</scope>
    <source>
        <strain evidence="2 3">SRT547</strain>
    </source>
</reference>
<evidence type="ECO:0000313" key="3">
    <source>
        <dbReference type="Proteomes" id="UP000326354"/>
    </source>
</evidence>
<dbReference type="PANTHER" id="PTHR43752">
    <property type="entry name" value="BNR/ASP-BOX REPEAT FAMILY PROTEIN"/>
    <property type="match status" value="1"/>
</dbReference>
<dbReference type="InterPro" id="IPR036278">
    <property type="entry name" value="Sialidase_sf"/>
</dbReference>
<dbReference type="PANTHER" id="PTHR43752:SF2">
    <property type="entry name" value="BNR_ASP-BOX REPEAT FAMILY PROTEIN"/>
    <property type="match status" value="1"/>
</dbReference>
<evidence type="ECO:0000259" key="1">
    <source>
        <dbReference type="Pfam" id="PF13088"/>
    </source>
</evidence>
<accession>A0A5S9IKW0</accession>
<dbReference type="EMBL" id="AP019860">
    <property type="protein sequence ID" value="BBM83748.1"/>
    <property type="molecule type" value="Genomic_DNA"/>
</dbReference>
<feature type="domain" description="Sialidase" evidence="1">
    <location>
        <begin position="26"/>
        <end position="287"/>
    </location>
</feature>
<proteinExistence type="predicted"/>
<dbReference type="Gene3D" id="2.120.10.10">
    <property type="match status" value="1"/>
</dbReference>
<dbReference type="KEGG" id="uam:UABAM_02102"/>
<protein>
    <recommendedName>
        <fullName evidence="1">Sialidase domain-containing protein</fullName>
    </recommendedName>
</protein>